<name>A0A164QTI5_BACCE</name>
<evidence type="ECO:0000313" key="3">
    <source>
        <dbReference type="Proteomes" id="UP000076482"/>
    </source>
</evidence>
<gene>
    <name evidence="2" type="ORF">B4088_0624</name>
</gene>
<sequence length="136" mass="15952">MNLKETCTLLMSHPKIKDILFDVITNRTIKVQAVFLSHVSYRDAGRYLEGLTERKRYDVCKQIAELHRIPKWEMQQIIKEIVDEVNVRVNHGVKKDYYSRSKVSAQDTMNGLYRELSPKLKAEMEESVAEEGIHMR</sequence>
<dbReference type="SUPFAM" id="SSF48029">
    <property type="entry name" value="FliG"/>
    <property type="match status" value="1"/>
</dbReference>
<dbReference type="InterPro" id="IPR011002">
    <property type="entry name" value="FliG_a-hlx"/>
</dbReference>
<dbReference type="Proteomes" id="UP000076482">
    <property type="component" value="Unassembled WGS sequence"/>
</dbReference>
<dbReference type="PATRIC" id="fig|1396.535.peg.4377"/>
<feature type="domain" description="Flagellar motor switch protein FliG middle" evidence="1">
    <location>
        <begin position="19"/>
        <end position="81"/>
    </location>
</feature>
<proteinExistence type="predicted"/>
<protein>
    <recommendedName>
        <fullName evidence="1">Flagellar motor switch protein FliG middle domain-containing protein</fullName>
    </recommendedName>
</protein>
<dbReference type="Gene3D" id="1.10.220.30">
    <property type="match status" value="1"/>
</dbReference>
<comment type="caution">
    <text evidence="2">The sequence shown here is derived from an EMBL/GenBank/DDBJ whole genome shotgun (WGS) entry which is preliminary data.</text>
</comment>
<evidence type="ECO:0000313" key="2">
    <source>
        <dbReference type="EMBL" id="KZD72163.1"/>
    </source>
</evidence>
<accession>A0A164QTI5</accession>
<dbReference type="AlphaFoldDB" id="A0A164QTI5"/>
<dbReference type="InterPro" id="IPR032779">
    <property type="entry name" value="FliG_M"/>
</dbReference>
<dbReference type="Pfam" id="PF14841">
    <property type="entry name" value="FliG_M"/>
    <property type="match status" value="1"/>
</dbReference>
<dbReference type="EMBL" id="LJKE01000015">
    <property type="protein sequence ID" value="KZD72163.1"/>
    <property type="molecule type" value="Genomic_DNA"/>
</dbReference>
<dbReference type="RefSeq" id="WP_063259844.1">
    <property type="nucleotide sequence ID" value="NZ_LJKE01000015.1"/>
</dbReference>
<organism evidence="2 3">
    <name type="scientific">Bacillus cereus</name>
    <dbReference type="NCBI Taxonomy" id="1396"/>
    <lineage>
        <taxon>Bacteria</taxon>
        <taxon>Bacillati</taxon>
        <taxon>Bacillota</taxon>
        <taxon>Bacilli</taxon>
        <taxon>Bacillales</taxon>
        <taxon>Bacillaceae</taxon>
        <taxon>Bacillus</taxon>
        <taxon>Bacillus cereus group</taxon>
    </lineage>
</organism>
<evidence type="ECO:0000259" key="1">
    <source>
        <dbReference type="Pfam" id="PF14841"/>
    </source>
</evidence>
<reference evidence="2 3" key="1">
    <citation type="submission" date="2015-09" db="EMBL/GenBank/DDBJ databases">
        <title>Bacillus cereus food isolates.</title>
        <authorList>
            <person name="Boekhorst J."/>
        </authorList>
    </citation>
    <scope>NUCLEOTIDE SEQUENCE [LARGE SCALE GENOMIC DNA]</scope>
    <source>
        <strain evidence="2 3">B4088</strain>
    </source>
</reference>